<evidence type="ECO:0000256" key="2">
    <source>
        <dbReference type="SAM" id="MobiDB-lite"/>
    </source>
</evidence>
<feature type="compositionally biased region" description="Polar residues" evidence="2">
    <location>
        <begin position="709"/>
        <end position="739"/>
    </location>
</feature>
<gene>
    <name evidence="3" type="ORF">TTHERM_00297130</name>
</gene>
<name>I7M7H3_TETTS</name>
<dbReference type="KEGG" id="tet:TTHERM_00297130"/>
<keyword evidence="1" id="KW-0175">Coiled coil</keyword>
<evidence type="ECO:0000256" key="1">
    <source>
        <dbReference type="SAM" id="Coils"/>
    </source>
</evidence>
<feature type="region of interest" description="Disordered" evidence="2">
    <location>
        <begin position="870"/>
        <end position="896"/>
    </location>
</feature>
<feature type="region of interest" description="Disordered" evidence="2">
    <location>
        <begin position="614"/>
        <end position="648"/>
    </location>
</feature>
<feature type="compositionally biased region" description="Polar residues" evidence="2">
    <location>
        <begin position="456"/>
        <end position="469"/>
    </location>
</feature>
<feature type="compositionally biased region" description="Low complexity" evidence="2">
    <location>
        <begin position="19"/>
        <end position="33"/>
    </location>
</feature>
<feature type="compositionally biased region" description="Acidic residues" evidence="2">
    <location>
        <begin position="745"/>
        <end position="754"/>
    </location>
</feature>
<dbReference type="InParanoid" id="I7M7H3"/>
<feature type="compositionally biased region" description="Low complexity" evidence="2">
    <location>
        <begin position="1340"/>
        <end position="1351"/>
    </location>
</feature>
<dbReference type="GeneID" id="7834524"/>
<reference evidence="4" key="1">
    <citation type="journal article" date="2006" name="PLoS Biol.">
        <title>Macronuclear genome sequence of the ciliate Tetrahymena thermophila, a model eukaryote.</title>
        <authorList>
            <person name="Eisen J.A."/>
            <person name="Coyne R.S."/>
            <person name="Wu M."/>
            <person name="Wu D."/>
            <person name="Thiagarajan M."/>
            <person name="Wortman J.R."/>
            <person name="Badger J.H."/>
            <person name="Ren Q."/>
            <person name="Amedeo P."/>
            <person name="Jones K.M."/>
            <person name="Tallon L.J."/>
            <person name="Delcher A.L."/>
            <person name="Salzberg S.L."/>
            <person name="Silva J.C."/>
            <person name="Haas B.J."/>
            <person name="Majoros W.H."/>
            <person name="Farzad M."/>
            <person name="Carlton J.M."/>
            <person name="Smith R.K. Jr."/>
            <person name="Garg J."/>
            <person name="Pearlman R.E."/>
            <person name="Karrer K.M."/>
            <person name="Sun L."/>
            <person name="Manning G."/>
            <person name="Elde N.C."/>
            <person name="Turkewitz A.P."/>
            <person name="Asai D.J."/>
            <person name="Wilkes D.E."/>
            <person name="Wang Y."/>
            <person name="Cai H."/>
            <person name="Collins K."/>
            <person name="Stewart B.A."/>
            <person name="Lee S.R."/>
            <person name="Wilamowska K."/>
            <person name="Weinberg Z."/>
            <person name="Ruzzo W.L."/>
            <person name="Wloga D."/>
            <person name="Gaertig J."/>
            <person name="Frankel J."/>
            <person name="Tsao C.-C."/>
            <person name="Gorovsky M.A."/>
            <person name="Keeling P.J."/>
            <person name="Waller R.F."/>
            <person name="Patron N.J."/>
            <person name="Cherry J.M."/>
            <person name="Stover N.A."/>
            <person name="Krieger C.J."/>
            <person name="del Toro C."/>
            <person name="Ryder H.F."/>
            <person name="Williamson S.C."/>
            <person name="Barbeau R.A."/>
            <person name="Hamilton E.P."/>
            <person name="Orias E."/>
        </authorList>
    </citation>
    <scope>NUCLEOTIDE SEQUENCE [LARGE SCALE GENOMIC DNA]</scope>
    <source>
        <strain evidence="4">SB210</strain>
    </source>
</reference>
<proteinExistence type="predicted"/>
<organism evidence="3 4">
    <name type="scientific">Tetrahymena thermophila (strain SB210)</name>
    <dbReference type="NCBI Taxonomy" id="312017"/>
    <lineage>
        <taxon>Eukaryota</taxon>
        <taxon>Sar</taxon>
        <taxon>Alveolata</taxon>
        <taxon>Ciliophora</taxon>
        <taxon>Intramacronucleata</taxon>
        <taxon>Oligohymenophorea</taxon>
        <taxon>Hymenostomatida</taxon>
        <taxon>Tetrahymenina</taxon>
        <taxon>Tetrahymenidae</taxon>
        <taxon>Tetrahymena</taxon>
    </lineage>
</organism>
<feature type="region of interest" description="Disordered" evidence="2">
    <location>
        <begin position="1084"/>
        <end position="1113"/>
    </location>
</feature>
<feature type="compositionally biased region" description="Polar residues" evidence="2">
    <location>
        <begin position="1398"/>
        <end position="1407"/>
    </location>
</feature>
<feature type="coiled-coil region" evidence="1">
    <location>
        <begin position="920"/>
        <end position="954"/>
    </location>
</feature>
<feature type="compositionally biased region" description="Basic and acidic residues" evidence="2">
    <location>
        <begin position="769"/>
        <end position="779"/>
    </location>
</feature>
<dbReference type="STRING" id="312017.I7M7H3"/>
<accession>I7M7H3</accession>
<feature type="coiled-coil region" evidence="1">
    <location>
        <begin position="256"/>
        <end position="385"/>
    </location>
</feature>
<feature type="region of interest" description="Disordered" evidence="2">
    <location>
        <begin position="432"/>
        <end position="493"/>
    </location>
</feature>
<evidence type="ECO:0000313" key="3">
    <source>
        <dbReference type="EMBL" id="EAR93001.2"/>
    </source>
</evidence>
<feature type="region of interest" description="Disordered" evidence="2">
    <location>
        <begin position="826"/>
        <end position="854"/>
    </location>
</feature>
<feature type="region of interest" description="Disordered" evidence="2">
    <location>
        <begin position="706"/>
        <end position="780"/>
    </location>
</feature>
<sequence>MASIIAQSPRALNQNYMAQQQASNVQSSSNSMQRIPSAAREPTTPMQQIQKDISNQSNSQQQNSNNQNGSTQQQQRIIKNNVSYGKGSKNSDNNKLLNKQKEEKIYNEKEKQLFEQFHEYKNIKTYFESQNFQVEDNNLKREMDRLIEHNNKKFNELKILKEREKQLNEQNELDVSNSTLQKSFFTMSRMNQSSNYPDQEQLVYINSIYKMKKSLNSSMLSLRQSMNPSLIFEAVEQLVQNQQKVKDMTEVQVDIMGQLEQKVEEIKVCIDKIQKERNQIIDMNQLFDKKFRNLELREINAQKKNEEAEVITSTYNKDLQDTYYRSQMALQEKQSEKSDIYNEIKHLKHEITVCLVEIDKKKVIKEQQLKDIQKLEQKESDLIQQLNESKYIINYIDCIEKLEKIFLLGNNEDEEIQNYIKFETHPTFMSISPQKQNQDEENQQSPNKNNEKNEEGTSNQKETSHNNQNEFEKTHGQSFNESSRKTTLKSNNNELDQNRNLLVERLNQFYEKHQQGPFDIIEKLKFKLESLKVLSQSLHKRYQELINLQQERQLQLKHIDDEIQICQTQENLIITQKNCKDKTEDVAPPEDYENYQEWMRSNLLPSIQTHSKKHNNTIKEIHSGSNIGEDEEEQDSYCEDEGQNSLGNIQSSQYSITNQDRNFSSQIESHQKQETHTHVQRHTEDSQNQNQANLEKDNIHHTQNDEKYNQTQDENSQKFQKQQNHQNSENKLNDNQNLSQNVIENDQEEVEDNNDETKVQNQQNDYENEEKSEGDKENQNEEILANKHIQNLEEEQAYQKKMSQVQENEEQYANNNNNLGQQNQEINQQEDQKRDNNSDQRDKNKYQQARNLQLNEEAIKDVKIQEINQDKEQNTNDSNESPTTQQIQSRPYKPRMSKENIKVVQEKQIIQQKSLKQFNQVDLIKEEQNINQVLKQLEEQQKQTLQKNSTINQMQIYISEVSKLNKTQIKNKIDQFEKFGFQVFLNFVETLFRLTQMVQDVSRKAKSVMSDKQLEHFGDILQKFVSNFRKGVAIKRNTNLNRISFIETNPEPKVIRKEDAKKFSFMEPLVKRFEREKNKQSILVKENHTEEQLSPTTPTASGPGYLPTSVSQQDRKKNRVEKFLDNFSYAPLDYIEIESTYLQFFPSQNQNCKIFIEAIKNDMYLSFFESLDSIFEYLSNISDEYEDEEEASIQAIKKIYILKEQSQKHHWKNIKEIFEQYLKFYTTLHEQIDSLISNASANLKRAFKNKHIKQDNKLQKKYQEFVIDKLEQYKNEIYPLSEPITENKMVNLKDLEESAKEKANTDDLKKIIFKLANSDNSKKPKYGSIQESPQKKKNNSDNQNGNVNQQNSIDDDEINLLDQNTKKQLKYQNMNEEEYLDFESKQVKNEAEGRDENQLTSMKNQTTTKLHDQRDFYQHKETTSYHYLKSFVESDKVIWKLRKLENTKDFKDKFTGLQMEDYVPKNNKPITRDQFYLSKRSNNSQQQQGDQNKQASVDWKKSSHSQLKSQSQASMDSRLILKQFKPQFDKTKSTLLTPLSKNFTSDYYHSTSNSVSQSTSMLTSREKANKGQFNSAFKQSRDGQQGTLLPVINQITINNPNSTTNLKFQTTSDIYKPQSPLKNKITSRNYLDKDNINSQTNHSLSQNKLQVYDRYNEDYVPKVKKQKHTKLMEDLMNQERLYLYKK</sequence>
<feature type="compositionally biased region" description="Acidic residues" evidence="2">
    <location>
        <begin position="628"/>
        <end position="642"/>
    </location>
</feature>
<feature type="compositionally biased region" description="Basic and acidic residues" evidence="2">
    <location>
        <begin position="1382"/>
        <end position="1397"/>
    </location>
</feature>
<protein>
    <submittedName>
        <fullName evidence="3">Uncharacterized protein</fullName>
    </submittedName>
</protein>
<feature type="region of interest" description="Disordered" evidence="2">
    <location>
        <begin position="662"/>
        <end position="690"/>
    </location>
</feature>
<dbReference type="RefSeq" id="XP_001013246.2">
    <property type="nucleotide sequence ID" value="XM_001013246.2"/>
</dbReference>
<feature type="region of interest" description="Disordered" evidence="2">
    <location>
        <begin position="1479"/>
        <end position="1514"/>
    </location>
</feature>
<feature type="compositionally biased region" description="Low complexity" evidence="2">
    <location>
        <begin position="1504"/>
        <end position="1514"/>
    </location>
</feature>
<feature type="region of interest" description="Disordered" evidence="2">
    <location>
        <begin position="1322"/>
        <end position="1358"/>
    </location>
</feature>
<feature type="compositionally biased region" description="Basic and acidic residues" evidence="2">
    <location>
        <begin position="669"/>
        <end position="685"/>
    </location>
</feature>
<dbReference type="EMBL" id="GG662740">
    <property type="protein sequence ID" value="EAR93001.2"/>
    <property type="molecule type" value="Genomic_DNA"/>
</dbReference>
<keyword evidence="4" id="KW-1185">Reference proteome</keyword>
<feature type="coiled-coil region" evidence="1">
    <location>
        <begin position="143"/>
        <end position="170"/>
    </location>
</feature>
<dbReference type="Proteomes" id="UP000009168">
    <property type="component" value="Unassembled WGS sequence"/>
</dbReference>
<feature type="compositionally biased region" description="Basic and acidic residues" evidence="2">
    <location>
        <begin position="830"/>
        <end position="845"/>
    </location>
</feature>
<evidence type="ECO:0000313" key="4">
    <source>
        <dbReference type="Proteomes" id="UP000009168"/>
    </source>
</evidence>
<feature type="compositionally biased region" description="Low complexity" evidence="2">
    <location>
        <begin position="1481"/>
        <end position="1496"/>
    </location>
</feature>
<feature type="region of interest" description="Disordered" evidence="2">
    <location>
        <begin position="19"/>
        <end position="74"/>
    </location>
</feature>
<feature type="region of interest" description="Disordered" evidence="2">
    <location>
        <begin position="1380"/>
        <end position="1407"/>
    </location>
</feature>
<feature type="compositionally biased region" description="Polar residues" evidence="2">
    <location>
        <begin position="875"/>
        <end position="889"/>
    </location>
</feature>
<feature type="compositionally biased region" description="Low complexity" evidence="2">
    <location>
        <begin position="47"/>
        <end position="74"/>
    </location>
</feature>